<dbReference type="PANTHER" id="PTHR16091">
    <property type="entry name" value="TTC17 PROTEIN"/>
    <property type="match status" value="1"/>
</dbReference>
<evidence type="ECO:0000256" key="1">
    <source>
        <dbReference type="PROSITE-ProRule" id="PRU00339"/>
    </source>
</evidence>
<proteinExistence type="predicted"/>
<dbReference type="Proteomes" id="UP001303046">
    <property type="component" value="Unassembled WGS sequence"/>
</dbReference>
<dbReference type="InterPro" id="IPR011990">
    <property type="entry name" value="TPR-like_helical_dom_sf"/>
</dbReference>
<accession>A0ABR1E793</accession>
<dbReference type="Pfam" id="PF13181">
    <property type="entry name" value="TPR_8"/>
    <property type="match status" value="1"/>
</dbReference>
<dbReference type="Gene3D" id="1.25.40.10">
    <property type="entry name" value="Tetratricopeptide repeat domain"/>
    <property type="match status" value="1"/>
</dbReference>
<gene>
    <name evidence="2" type="primary">Necator_chrV.g20237</name>
    <name evidence="2" type="ORF">RB195_015445</name>
</gene>
<keyword evidence="3" id="KW-1185">Reference proteome</keyword>
<evidence type="ECO:0000313" key="2">
    <source>
        <dbReference type="EMBL" id="KAK6757631.1"/>
    </source>
</evidence>
<dbReference type="SMART" id="SM00028">
    <property type="entry name" value="TPR"/>
    <property type="match status" value="4"/>
</dbReference>
<name>A0ABR1E793_NECAM</name>
<reference evidence="2 3" key="1">
    <citation type="submission" date="2023-08" db="EMBL/GenBank/DDBJ databases">
        <title>A Necator americanus chromosomal reference genome.</title>
        <authorList>
            <person name="Ilik V."/>
            <person name="Petrzelkova K.J."/>
            <person name="Pardy F."/>
            <person name="Fuh T."/>
            <person name="Niatou-Singa F.S."/>
            <person name="Gouil Q."/>
            <person name="Baker L."/>
            <person name="Ritchie M.E."/>
            <person name="Jex A.R."/>
            <person name="Gazzola D."/>
            <person name="Li H."/>
            <person name="Toshio Fujiwara R."/>
            <person name="Zhan B."/>
            <person name="Aroian R.V."/>
            <person name="Pafco B."/>
            <person name="Schwarz E.M."/>
        </authorList>
    </citation>
    <scope>NUCLEOTIDE SEQUENCE [LARGE SCALE GENOMIC DNA]</scope>
    <source>
        <strain evidence="2 3">Aroian</strain>
        <tissue evidence="2">Whole animal</tissue>
    </source>
</reference>
<evidence type="ECO:0000313" key="3">
    <source>
        <dbReference type="Proteomes" id="UP001303046"/>
    </source>
</evidence>
<feature type="repeat" description="TPR" evidence="1">
    <location>
        <begin position="1242"/>
        <end position="1275"/>
    </location>
</feature>
<dbReference type="InterPro" id="IPR052630">
    <property type="entry name" value="TTC17"/>
</dbReference>
<dbReference type="PROSITE" id="PS50005">
    <property type="entry name" value="TPR"/>
    <property type="match status" value="1"/>
</dbReference>
<evidence type="ECO:0008006" key="4">
    <source>
        <dbReference type="Google" id="ProtNLM"/>
    </source>
</evidence>
<keyword evidence="1" id="KW-0802">TPR repeat</keyword>
<protein>
    <recommendedName>
        <fullName evidence="4">Tetratricopeptide repeat protein</fullName>
    </recommendedName>
</protein>
<dbReference type="InterPro" id="IPR019734">
    <property type="entry name" value="TPR_rpt"/>
</dbReference>
<comment type="caution">
    <text evidence="2">The sequence shown here is derived from an EMBL/GenBank/DDBJ whole genome shotgun (WGS) entry which is preliminary data.</text>
</comment>
<organism evidence="2 3">
    <name type="scientific">Necator americanus</name>
    <name type="common">Human hookworm</name>
    <dbReference type="NCBI Taxonomy" id="51031"/>
    <lineage>
        <taxon>Eukaryota</taxon>
        <taxon>Metazoa</taxon>
        <taxon>Ecdysozoa</taxon>
        <taxon>Nematoda</taxon>
        <taxon>Chromadorea</taxon>
        <taxon>Rhabditida</taxon>
        <taxon>Rhabditina</taxon>
        <taxon>Rhabditomorpha</taxon>
        <taxon>Strongyloidea</taxon>
        <taxon>Ancylostomatidae</taxon>
        <taxon>Bunostominae</taxon>
        <taxon>Necator</taxon>
    </lineage>
</organism>
<sequence length="1298" mass="146681">MSILQEQLRYIIFSQWRRNSERQQPAHQRRVGKGTTTIRFDQMSKFKAKIIIFLILLNDVFCVHYWKISDDKKQIEAVPDSPYTLAYPGSLVDFLRQVDSVKKFGKTSVELNSVLKSINDRELRDDPEIEERLRAENEHCKTAGTIGLDRSNFKTSYAAELCPDFHKYYERYTAFVKEYFDMTPDDEKLLPRCRQWHQEGQLKGLSKEENELEMKIRSPDPDYGEILKGYFPRIKKIVPSGSPEYGAIIAALLSDQLDTINANPYLHLAAAAYWRQNGDLSEALSCYRTAIVHAERALKKGDESAQVSLDAIHIAAATLFNKADVPDSAIAILEHSFAIDDTTSRSPCVFLKAQATLADAAYLKLDSSRAHGIEVEQVADFARVVTYFSEPFMKQLMVPPNDSSYVAELLKLHEVLLKKLGAMSCQIDLFVELAKQKENLDHLVSEKLRFNDMYGDQMKIADQIRSRMISEKMRRSMTLGYEEAKYGYNPYRLCRTISTKRFPRSNHPGNMVQMYHCELTNSVAYEESMLPLRKATARNRPPLNDTVWRVAEVFGRDKSFEKKLESLEGKAPLKPQMPKKYPLDSAAWSTVRDRFWRRADWPNSVDCQAIISRTDIFNQKWFPQVFISPENKGYVVADYLTRGIGLEPHEQHPLPWREPYCKPVDMVGHELSFLTGLVTAVHTRPSAEYAETRLKSVLVRLADRIMEDIEVAQRIRSMMDYKVGPRWLATNLAALYWRVKGNPKQAAFCLIEAILEKYSYTDIAFVQLAQVILRVTGQKADPAKLLLMANGSGGEEPLVYWLRARVALLSNDVDEALKFLKLSLDRDPFNTVVAEDLLKVACSGKSSKLVISSRFPTVCCSSVVQNAVCFKTGHKRGEQCYVVDTEDGSGRLIYNRCNGVYTGESYPTAPYVNIVSPFLPIYNTVSKREGPPFAEDESSVQTIDTEELPLDYGGSAAFFAPRPVEWWTRAKNEMRYVLSSNEGEIDWWEEDGESELAEVPPKPLSFLWIKDRREMLRYDAKLPALLPAPSMHQIRKGLSLFPPPRQSHNLCSGVKKLSILLENQVSTWVSVTAKGEDIAKYVDLRGPVPGVAGLQPVCPSIDQREASPLLGLDHLPAFALSDQFLFYKPEKALTDALKSLGNERDSIEHVAARLHTALVANGMGKNGQTVNWLLCVLSSLYWRVVGDAQKAVGCLQCALQTAPQHTRDVALVSLANICHQAGLLHSALIAAGTALSASPNLVAIHFTIANIYASMGDYQRALEFYYSTLSLQMNFEPAKERIRAIYCHSGKKFDFQAV</sequence>
<dbReference type="SUPFAM" id="SSF48452">
    <property type="entry name" value="TPR-like"/>
    <property type="match status" value="1"/>
</dbReference>
<dbReference type="PANTHER" id="PTHR16091:SF1">
    <property type="entry name" value="TETRATRICOPEPTIDE REPEAT PROTEIN 17"/>
    <property type="match status" value="1"/>
</dbReference>
<dbReference type="EMBL" id="JAVFWL010000005">
    <property type="protein sequence ID" value="KAK6757631.1"/>
    <property type="molecule type" value="Genomic_DNA"/>
</dbReference>